<evidence type="ECO:0000313" key="13">
    <source>
        <dbReference type="EMBL" id="KAK9001338.1"/>
    </source>
</evidence>
<proteinExistence type="predicted"/>
<comment type="catalytic activity">
    <reaction evidence="1">
        <text>S-ubiquitinyl-[E2 ubiquitin-conjugating enzyme]-L-cysteine + [acceptor protein]-L-lysine = [E2 ubiquitin-conjugating enzyme]-L-cysteine + N(6)-ubiquitinyl-[acceptor protein]-L-lysine.</text>
        <dbReference type="EC" id="2.3.2.27"/>
    </reaction>
</comment>
<evidence type="ECO:0000256" key="3">
    <source>
        <dbReference type="ARBA" id="ARBA00012483"/>
    </source>
</evidence>
<dbReference type="SMART" id="SM00184">
    <property type="entry name" value="RING"/>
    <property type="match status" value="1"/>
</dbReference>
<evidence type="ECO:0000256" key="4">
    <source>
        <dbReference type="ARBA" id="ARBA00022679"/>
    </source>
</evidence>
<evidence type="ECO:0000313" key="14">
    <source>
        <dbReference type="Proteomes" id="UP001396334"/>
    </source>
</evidence>
<dbReference type="PANTHER" id="PTHR46913">
    <property type="entry name" value="RING-H2 FINGER PROTEIN ATL16"/>
    <property type="match status" value="1"/>
</dbReference>
<protein>
    <recommendedName>
        <fullName evidence="3">RING-type E3 ubiquitin transferase</fullName>
        <ecNumber evidence="3">2.3.2.27</ecNumber>
    </recommendedName>
</protein>
<keyword evidence="7" id="KW-0833">Ubl conjugation pathway</keyword>
<evidence type="ECO:0000256" key="9">
    <source>
        <dbReference type="PROSITE-ProRule" id="PRU00175"/>
    </source>
</evidence>
<dbReference type="CDD" id="cd16461">
    <property type="entry name" value="RING-H2_EL5-like"/>
    <property type="match status" value="1"/>
</dbReference>
<feature type="compositionally biased region" description="Basic and acidic residues" evidence="10">
    <location>
        <begin position="241"/>
        <end position="257"/>
    </location>
</feature>
<keyword evidence="11" id="KW-1133">Transmembrane helix</keyword>
<evidence type="ECO:0000256" key="1">
    <source>
        <dbReference type="ARBA" id="ARBA00000900"/>
    </source>
</evidence>
<feature type="region of interest" description="Disordered" evidence="10">
    <location>
        <begin position="237"/>
        <end position="267"/>
    </location>
</feature>
<dbReference type="PANTHER" id="PTHR46913:SF19">
    <property type="entry name" value="RING-TYPE E3 UBIQUITIN TRANSFERASE"/>
    <property type="match status" value="1"/>
</dbReference>
<dbReference type="Proteomes" id="UP001396334">
    <property type="component" value="Unassembled WGS sequence"/>
</dbReference>
<keyword evidence="5" id="KW-0479">Metal-binding</keyword>
<keyword evidence="11" id="KW-0812">Transmembrane</keyword>
<keyword evidence="6 9" id="KW-0863">Zinc-finger</keyword>
<evidence type="ECO:0000256" key="6">
    <source>
        <dbReference type="ARBA" id="ARBA00022771"/>
    </source>
</evidence>
<evidence type="ECO:0000256" key="8">
    <source>
        <dbReference type="ARBA" id="ARBA00022833"/>
    </source>
</evidence>
<sequence length="366" mass="40523">MGFQLRNLGSDPTNQTSAEDCDDFLCFQNCAKFSSSSSSSSSCFDICFQHCHDDLVFPPPVTSHHSMLPTKYLIITLTVIMFSVSILCLYAYYVRCRRRRSGVARRSISQREVTETHDEFLDEEHGPVLDHHIWYINTVGLQPSIIESIAVFKYLKGDGVVEGTECSVCLTEFEDDDTLRLLPKCSHAFHIPCIDTWLRSHTNCPMCRAPIVSNIANNGPSSSSTGTEVTVAIMEDDGESERETEGGSGTSHEHELPVEDEGNSGVLQPVRRSVSLDSMAASRISGAVAGGSNSDIELAKPKASSLRIIPRRGSGNHQSFSRLMSIGRSLQIKPIFMKRSFSCNEKFSLPITSNKNRNQNPPMRSF</sequence>
<comment type="caution">
    <text evidence="13">The sequence shown here is derived from an EMBL/GenBank/DDBJ whole genome shotgun (WGS) entry which is preliminary data.</text>
</comment>
<dbReference type="PROSITE" id="PS50089">
    <property type="entry name" value="ZF_RING_2"/>
    <property type="match status" value="1"/>
</dbReference>
<evidence type="ECO:0000259" key="12">
    <source>
        <dbReference type="PROSITE" id="PS50089"/>
    </source>
</evidence>
<organism evidence="13 14">
    <name type="scientific">Hibiscus sabdariffa</name>
    <name type="common">roselle</name>
    <dbReference type="NCBI Taxonomy" id="183260"/>
    <lineage>
        <taxon>Eukaryota</taxon>
        <taxon>Viridiplantae</taxon>
        <taxon>Streptophyta</taxon>
        <taxon>Embryophyta</taxon>
        <taxon>Tracheophyta</taxon>
        <taxon>Spermatophyta</taxon>
        <taxon>Magnoliopsida</taxon>
        <taxon>eudicotyledons</taxon>
        <taxon>Gunneridae</taxon>
        <taxon>Pentapetalae</taxon>
        <taxon>rosids</taxon>
        <taxon>malvids</taxon>
        <taxon>Malvales</taxon>
        <taxon>Malvaceae</taxon>
        <taxon>Malvoideae</taxon>
        <taxon>Hibiscus</taxon>
    </lineage>
</organism>
<feature type="transmembrane region" description="Helical" evidence="11">
    <location>
        <begin position="72"/>
        <end position="93"/>
    </location>
</feature>
<dbReference type="InterPro" id="IPR001841">
    <property type="entry name" value="Znf_RING"/>
</dbReference>
<dbReference type="SMART" id="SM01197">
    <property type="entry name" value="FANCL_C"/>
    <property type="match status" value="1"/>
</dbReference>
<keyword evidence="8" id="KW-0862">Zinc</keyword>
<keyword evidence="4" id="KW-0808">Transferase</keyword>
<feature type="domain" description="RING-type" evidence="12">
    <location>
        <begin position="166"/>
        <end position="208"/>
    </location>
</feature>
<evidence type="ECO:0000256" key="11">
    <source>
        <dbReference type="SAM" id="Phobius"/>
    </source>
</evidence>
<dbReference type="InterPro" id="IPR013083">
    <property type="entry name" value="Znf_RING/FYVE/PHD"/>
</dbReference>
<gene>
    <name evidence="13" type="ORF">V6N11_083124</name>
</gene>
<evidence type="ECO:0000256" key="5">
    <source>
        <dbReference type="ARBA" id="ARBA00022723"/>
    </source>
</evidence>
<evidence type="ECO:0000256" key="10">
    <source>
        <dbReference type="SAM" id="MobiDB-lite"/>
    </source>
</evidence>
<name>A0ABR2QKW7_9ROSI</name>
<evidence type="ECO:0000256" key="2">
    <source>
        <dbReference type="ARBA" id="ARBA00004906"/>
    </source>
</evidence>
<dbReference type="EMBL" id="JBBPBN010000036">
    <property type="protein sequence ID" value="KAK9001338.1"/>
    <property type="molecule type" value="Genomic_DNA"/>
</dbReference>
<dbReference type="InterPro" id="IPR044600">
    <property type="entry name" value="ATL1/ATL16-like"/>
</dbReference>
<dbReference type="EC" id="2.3.2.27" evidence="3"/>
<reference evidence="13 14" key="1">
    <citation type="journal article" date="2024" name="G3 (Bethesda)">
        <title>Genome assembly of Hibiscus sabdariffa L. provides insights into metabolisms of medicinal natural products.</title>
        <authorList>
            <person name="Kim T."/>
        </authorList>
    </citation>
    <scope>NUCLEOTIDE SEQUENCE [LARGE SCALE GENOMIC DNA]</scope>
    <source>
        <strain evidence="13">TK-2024</strain>
        <tissue evidence="13">Old leaves</tissue>
    </source>
</reference>
<accession>A0ABR2QKW7</accession>
<keyword evidence="14" id="KW-1185">Reference proteome</keyword>
<dbReference type="Pfam" id="PF13639">
    <property type="entry name" value="zf-RING_2"/>
    <property type="match status" value="1"/>
</dbReference>
<dbReference type="SUPFAM" id="SSF57850">
    <property type="entry name" value="RING/U-box"/>
    <property type="match status" value="1"/>
</dbReference>
<dbReference type="Gene3D" id="3.30.40.10">
    <property type="entry name" value="Zinc/RING finger domain, C3HC4 (zinc finger)"/>
    <property type="match status" value="1"/>
</dbReference>
<comment type="pathway">
    <text evidence="2">Protein modification; protein ubiquitination.</text>
</comment>
<evidence type="ECO:0000256" key="7">
    <source>
        <dbReference type="ARBA" id="ARBA00022786"/>
    </source>
</evidence>
<keyword evidence="11" id="KW-0472">Membrane</keyword>